<comment type="caution">
    <text evidence="2">The sequence shown here is derived from an EMBL/GenBank/DDBJ whole genome shotgun (WGS) entry which is preliminary data.</text>
</comment>
<gene>
    <name evidence="2" type="ORF">Q31b_09450</name>
</gene>
<dbReference type="RefSeq" id="WP_197170909.1">
    <property type="nucleotide sequence ID" value="NZ_SJPY01000001.1"/>
</dbReference>
<reference evidence="2 3" key="1">
    <citation type="submission" date="2019-02" db="EMBL/GenBank/DDBJ databases">
        <title>Deep-cultivation of Planctomycetes and their phenomic and genomic characterization uncovers novel biology.</title>
        <authorList>
            <person name="Wiegand S."/>
            <person name="Jogler M."/>
            <person name="Boedeker C."/>
            <person name="Pinto D."/>
            <person name="Vollmers J."/>
            <person name="Rivas-Marin E."/>
            <person name="Kohn T."/>
            <person name="Peeters S.H."/>
            <person name="Heuer A."/>
            <person name="Rast P."/>
            <person name="Oberbeckmann S."/>
            <person name="Bunk B."/>
            <person name="Jeske O."/>
            <person name="Meyerdierks A."/>
            <person name="Storesund J.E."/>
            <person name="Kallscheuer N."/>
            <person name="Luecker S."/>
            <person name="Lage O.M."/>
            <person name="Pohl T."/>
            <person name="Merkel B.J."/>
            <person name="Hornburger P."/>
            <person name="Mueller R.-W."/>
            <person name="Bruemmer F."/>
            <person name="Labrenz M."/>
            <person name="Spormann A.M."/>
            <person name="Op Den Camp H."/>
            <person name="Overmann J."/>
            <person name="Amann R."/>
            <person name="Jetten M.S.M."/>
            <person name="Mascher T."/>
            <person name="Medema M.H."/>
            <person name="Devos D.P."/>
            <person name="Kaster A.-K."/>
            <person name="Ovreas L."/>
            <person name="Rohde M."/>
            <person name="Galperin M.Y."/>
            <person name="Jogler C."/>
        </authorList>
    </citation>
    <scope>NUCLEOTIDE SEQUENCE [LARGE SCALE GENOMIC DNA]</scope>
    <source>
        <strain evidence="2 3">Q31b</strain>
    </source>
</reference>
<dbReference type="Pfam" id="PF14478">
    <property type="entry name" value="DUF4430"/>
    <property type="match status" value="1"/>
</dbReference>
<dbReference type="InterPro" id="IPR027954">
    <property type="entry name" value="Transcobalamin-like_C"/>
</dbReference>
<dbReference type="AlphaFoldDB" id="A0A5C6EEY8"/>
<dbReference type="EMBL" id="SJPY01000001">
    <property type="protein sequence ID" value="TWU45769.1"/>
    <property type="molecule type" value="Genomic_DNA"/>
</dbReference>
<accession>A0A5C6EEY8</accession>
<sequence>MNVDRSQLYPLFCIVAVAFGGCGASNVETTVNTVDQEVSADAGSVTIIIQSERGEKEFERTEIAPGATVESVMRAVDEIPVVIEGSGMTAFVHSIDGIETGSNEGWTFKVNGDFAKQGIGSTMIVPPATLTWTYGSYNETVEADNGEEVAEGETE</sequence>
<organism evidence="2 3">
    <name type="scientific">Novipirellula aureliae</name>
    <dbReference type="NCBI Taxonomy" id="2527966"/>
    <lineage>
        <taxon>Bacteria</taxon>
        <taxon>Pseudomonadati</taxon>
        <taxon>Planctomycetota</taxon>
        <taxon>Planctomycetia</taxon>
        <taxon>Pirellulales</taxon>
        <taxon>Pirellulaceae</taxon>
        <taxon>Novipirellula</taxon>
    </lineage>
</organism>
<protein>
    <recommendedName>
        <fullName evidence="1">Transcobalamin-like C-terminal domain-containing protein</fullName>
    </recommendedName>
</protein>
<dbReference type="PROSITE" id="PS51257">
    <property type="entry name" value="PROKAR_LIPOPROTEIN"/>
    <property type="match status" value="1"/>
</dbReference>
<evidence type="ECO:0000313" key="3">
    <source>
        <dbReference type="Proteomes" id="UP000315471"/>
    </source>
</evidence>
<dbReference type="Proteomes" id="UP000315471">
    <property type="component" value="Unassembled WGS sequence"/>
</dbReference>
<name>A0A5C6EEY8_9BACT</name>
<evidence type="ECO:0000259" key="1">
    <source>
        <dbReference type="Pfam" id="PF14478"/>
    </source>
</evidence>
<keyword evidence="3" id="KW-1185">Reference proteome</keyword>
<feature type="domain" description="Transcobalamin-like C-terminal" evidence="1">
    <location>
        <begin position="66"/>
        <end position="135"/>
    </location>
</feature>
<evidence type="ECO:0000313" key="2">
    <source>
        <dbReference type="EMBL" id="TWU45769.1"/>
    </source>
</evidence>
<dbReference type="Gene3D" id="2.170.130.30">
    <property type="match status" value="1"/>
</dbReference>
<proteinExistence type="predicted"/>